<organism evidence="1 7">
    <name type="scientific">Metallosphaera sedula</name>
    <dbReference type="NCBI Taxonomy" id="43687"/>
    <lineage>
        <taxon>Archaea</taxon>
        <taxon>Thermoproteota</taxon>
        <taxon>Thermoprotei</taxon>
        <taxon>Sulfolobales</taxon>
        <taxon>Sulfolobaceae</taxon>
        <taxon>Metallosphaera</taxon>
    </lineage>
</organism>
<evidence type="ECO:0000313" key="9">
    <source>
        <dbReference type="Proteomes" id="UP000061362"/>
    </source>
</evidence>
<evidence type="ECO:0000313" key="7">
    <source>
        <dbReference type="Proteomes" id="UP000029084"/>
    </source>
</evidence>
<reference evidence="1 7" key="1">
    <citation type="journal article" date="2014" name="J. Bacteriol.">
        <title>Role of an Archaeal PitA Transporter in the Copper and Arsenic Resistance of Metallosphaera sedula, an Extreme Thermoacidophile.</title>
        <authorList>
            <person name="McCarthy S."/>
            <person name="Ai C."/>
            <person name="Wheaton G."/>
            <person name="Tevatia R."/>
            <person name="Eckrich V."/>
            <person name="Kelly R."/>
            <person name="Blum P."/>
        </authorList>
    </citation>
    <scope>NUCLEOTIDE SEQUENCE [LARGE SCALE GENOMIC DNA]</scope>
    <source>
        <strain evidence="1 7">CuR1</strain>
    </source>
</reference>
<dbReference type="Proteomes" id="UP000056255">
    <property type="component" value="Chromosome"/>
</dbReference>
<dbReference type="OrthoDB" id="34513at2157"/>
<name>A0A088E791_9CREN</name>
<dbReference type="AlphaFoldDB" id="A0A088E791"/>
<accession>A0A088E791</accession>
<dbReference type="Proteomes" id="UP000062398">
    <property type="component" value="Chromosome"/>
</dbReference>
<dbReference type="Proteomes" id="UP000062475">
    <property type="component" value="Chromosome"/>
</dbReference>
<dbReference type="EMBL" id="CP012172">
    <property type="protein sequence ID" value="AKV75031.1"/>
    <property type="molecule type" value="Genomic_DNA"/>
</dbReference>
<reference evidence="9 10" key="2">
    <citation type="journal article" date="2015" name="Genome Announc.">
        <title>Complete Genome Sequences of Evolved Arsenate-Resistant Metallosphaera sedula Strains.</title>
        <authorList>
            <person name="Ai C."/>
            <person name="McCarthy S."/>
            <person name="Schackwitz W."/>
            <person name="Martin J."/>
            <person name="Lipzen A."/>
            <person name="Blum P."/>
        </authorList>
    </citation>
    <scope>NUCLEOTIDE SEQUENCE [LARGE SCALE GENOMIC DNA]</scope>
    <source>
        <strain evidence="4 10">ARS120-1</strain>
        <strain evidence="5 9">ARS120-2</strain>
        <strain evidence="2 12">ARS50-1</strain>
        <strain evidence="3 11">ARS50-2</strain>
    </source>
</reference>
<evidence type="ECO:0000313" key="6">
    <source>
        <dbReference type="EMBL" id="AKV83997.1"/>
    </source>
</evidence>
<dbReference type="EMBL" id="CP012173">
    <property type="protein sequence ID" value="AKV77269.1"/>
    <property type="molecule type" value="Genomic_DNA"/>
</dbReference>
<dbReference type="PATRIC" id="fig|43687.5.peg.2256"/>
<dbReference type="Proteomes" id="UP000061362">
    <property type="component" value="Chromosome"/>
</dbReference>
<evidence type="ECO:0000313" key="3">
    <source>
        <dbReference type="EMBL" id="AKV77269.1"/>
    </source>
</evidence>
<evidence type="ECO:0000313" key="8">
    <source>
        <dbReference type="Proteomes" id="UP000056255"/>
    </source>
</evidence>
<dbReference type="EMBL" id="CP012175">
    <property type="protein sequence ID" value="AKV81764.1"/>
    <property type="molecule type" value="Genomic_DNA"/>
</dbReference>
<evidence type="ECO:0000313" key="5">
    <source>
        <dbReference type="EMBL" id="AKV81764.1"/>
    </source>
</evidence>
<dbReference type="GeneID" id="91756634"/>
<evidence type="ECO:0000313" key="2">
    <source>
        <dbReference type="EMBL" id="AKV75031.1"/>
    </source>
</evidence>
<protein>
    <submittedName>
        <fullName evidence="1">Uncharacterized protein</fullName>
    </submittedName>
</protein>
<dbReference type="Proteomes" id="UP000068832">
    <property type="component" value="Chromosome"/>
</dbReference>
<sequence>MKLSLGYSNEADLIPLTPLLEGKLERDITIEPVKVKEDDLKFVFQKFDLIYVPIPIINYIPDIKFISNGARVAEKIGIKGECEGGPVCVKSSNSTEYYFMKMFDPKRTVTRGDCKCFVSTDDLDEDLTPLWREECGDVPLVLKLIAVNLDESQASKVKIAIRESASIVASSKGISQYSKELGLKGRQGVECFVNRCREVGLCSKNRYFML</sequence>
<gene>
    <name evidence="1" type="ORF">HA72_2098</name>
    <name evidence="2" type="ORF">MsedA_2149</name>
    <name evidence="3" type="ORF">MsedB_2151</name>
    <name evidence="4" type="ORF">MsedC_2149</name>
    <name evidence="5" type="ORF">MsedD_2150</name>
    <name evidence="6" type="ORF">MsedE_2151</name>
</gene>
<dbReference type="EMBL" id="CP008822">
    <property type="protein sequence ID" value="AIM28221.1"/>
    <property type="molecule type" value="Genomic_DNA"/>
</dbReference>
<dbReference type="EMBL" id="CP012174">
    <property type="protein sequence ID" value="AKV79519.1"/>
    <property type="molecule type" value="Genomic_DNA"/>
</dbReference>
<dbReference type="Proteomes" id="UP000029084">
    <property type="component" value="Chromosome"/>
</dbReference>
<dbReference type="OMA" id="TEYYLAR"/>
<proteinExistence type="predicted"/>
<reference evidence="6 8" key="3">
    <citation type="submission" date="2015-07" db="EMBL/GenBank/DDBJ databases">
        <title>Physiological, transcriptional responses and genome re-sequencing of acid resistant extremely thermoacidophilic Metallosphaera sedula SARC-M1.</title>
        <authorList>
            <person name="Ai C."/>
            <person name="McCarthy S."/>
            <person name="Eckrich V."/>
            <person name="Rudrappa D."/>
            <person name="Qiu G."/>
            <person name="Blum P."/>
        </authorList>
    </citation>
    <scope>NUCLEOTIDE SEQUENCE [LARGE SCALE GENOMIC DNA]</scope>
    <source>
        <strain evidence="6 8">SARC-M1</strain>
    </source>
</reference>
<evidence type="ECO:0000313" key="10">
    <source>
        <dbReference type="Proteomes" id="UP000062398"/>
    </source>
</evidence>
<evidence type="ECO:0000313" key="12">
    <source>
        <dbReference type="Proteomes" id="UP000068832"/>
    </source>
</evidence>
<dbReference type="SUPFAM" id="SSF53850">
    <property type="entry name" value="Periplasmic binding protein-like II"/>
    <property type="match status" value="1"/>
</dbReference>
<evidence type="ECO:0000313" key="11">
    <source>
        <dbReference type="Proteomes" id="UP000062475"/>
    </source>
</evidence>
<evidence type="ECO:0000313" key="4">
    <source>
        <dbReference type="EMBL" id="AKV79519.1"/>
    </source>
</evidence>
<dbReference type="EMBL" id="CP012176">
    <property type="protein sequence ID" value="AKV83997.1"/>
    <property type="molecule type" value="Genomic_DNA"/>
</dbReference>
<evidence type="ECO:0000313" key="1">
    <source>
        <dbReference type="EMBL" id="AIM28221.1"/>
    </source>
</evidence>
<dbReference type="RefSeq" id="WP_012022025.1">
    <property type="nucleotide sequence ID" value="NZ_AP019770.1"/>
</dbReference>